<dbReference type="PANTHER" id="PTHR45663:SF11">
    <property type="entry name" value="GEO12009P1"/>
    <property type="match status" value="1"/>
</dbReference>
<reference evidence="12 13" key="1">
    <citation type="submission" date="2019-04" db="EMBL/GenBank/DDBJ databases">
        <title>Microbes associate with the intestines of laboratory mice.</title>
        <authorList>
            <person name="Navarre W."/>
            <person name="Wong E."/>
            <person name="Huang K.C."/>
            <person name="Tropini C."/>
            <person name="Ng K."/>
            <person name="Yu B."/>
        </authorList>
    </citation>
    <scope>NUCLEOTIDE SEQUENCE [LARGE SCALE GENOMIC DNA]</scope>
    <source>
        <strain evidence="12 13">NM48_B13</strain>
    </source>
</reference>
<dbReference type="EMBL" id="JACHYA010000001">
    <property type="protein sequence ID" value="MBB3170564.1"/>
    <property type="molecule type" value="Genomic_DNA"/>
</dbReference>
<name>A0A3N0AEI5_9ACTN</name>
<protein>
    <recommendedName>
        <fullName evidence="6 7">Thioredoxin</fullName>
    </recommendedName>
</protein>
<feature type="domain" description="Thioredoxin" evidence="10">
    <location>
        <begin position="1"/>
        <end position="102"/>
    </location>
</feature>
<dbReference type="Proteomes" id="UP000530850">
    <property type="component" value="Unassembled WGS sequence"/>
</dbReference>
<dbReference type="PROSITE" id="PS00194">
    <property type="entry name" value="THIOREDOXIN_1"/>
    <property type="match status" value="1"/>
</dbReference>
<dbReference type="FunFam" id="3.40.30.10:FF:000001">
    <property type="entry name" value="Thioredoxin"/>
    <property type="match status" value="1"/>
</dbReference>
<keyword evidence="13" id="KW-1185">Reference proteome</keyword>
<dbReference type="SUPFAM" id="SSF52833">
    <property type="entry name" value="Thioredoxin-like"/>
    <property type="match status" value="1"/>
</dbReference>
<evidence type="ECO:0000259" key="10">
    <source>
        <dbReference type="PROSITE" id="PS51352"/>
    </source>
</evidence>
<dbReference type="Gene3D" id="3.40.30.10">
    <property type="entry name" value="Glutaredoxin"/>
    <property type="match status" value="1"/>
</dbReference>
<keyword evidence="5 9" id="KW-0676">Redox-active center</keyword>
<evidence type="ECO:0000313" key="14">
    <source>
        <dbReference type="Proteomes" id="UP000530850"/>
    </source>
</evidence>
<keyword evidence="3" id="KW-0249">Electron transport</keyword>
<keyword evidence="2" id="KW-0813">Transport</keyword>
<feature type="site" description="Contributes to redox potential value" evidence="8">
    <location>
        <position position="31"/>
    </location>
</feature>
<gene>
    <name evidence="12" type="primary">trxA</name>
    <name evidence="12" type="ORF">E5982_01030</name>
    <name evidence="11" type="ORF">FHR31_000344</name>
</gene>
<feature type="active site" description="Nucleophile" evidence="8">
    <location>
        <position position="33"/>
    </location>
</feature>
<dbReference type="CDD" id="cd02947">
    <property type="entry name" value="TRX_family"/>
    <property type="match status" value="1"/>
</dbReference>
<dbReference type="GO" id="GO:0045454">
    <property type="term" value="P:cell redox homeostasis"/>
    <property type="evidence" value="ECO:0007669"/>
    <property type="project" value="TreeGrafter"/>
</dbReference>
<dbReference type="PIRSF" id="PIRSF000077">
    <property type="entry name" value="Thioredoxin"/>
    <property type="match status" value="1"/>
</dbReference>
<dbReference type="InterPro" id="IPR036249">
    <property type="entry name" value="Thioredoxin-like_sf"/>
</dbReference>
<evidence type="ECO:0000256" key="7">
    <source>
        <dbReference type="PIRNR" id="PIRNR000077"/>
    </source>
</evidence>
<dbReference type="InterPro" id="IPR017937">
    <property type="entry name" value="Thioredoxin_CS"/>
</dbReference>
<dbReference type="InterPro" id="IPR005746">
    <property type="entry name" value="Thioredoxin"/>
</dbReference>
<dbReference type="AlphaFoldDB" id="A0A3N0AEI5"/>
<feature type="disulfide bond" description="Redox-active" evidence="9">
    <location>
        <begin position="30"/>
        <end position="33"/>
    </location>
</feature>
<dbReference type="GO" id="GO:0005829">
    <property type="term" value="C:cytosol"/>
    <property type="evidence" value="ECO:0007669"/>
    <property type="project" value="TreeGrafter"/>
</dbReference>
<comment type="similarity">
    <text evidence="1 7">Belongs to the thioredoxin family.</text>
</comment>
<dbReference type="Proteomes" id="UP000309454">
    <property type="component" value="Unassembled WGS sequence"/>
</dbReference>
<feature type="active site" description="Nucleophile" evidence="8">
    <location>
        <position position="30"/>
    </location>
</feature>
<evidence type="ECO:0000256" key="4">
    <source>
        <dbReference type="ARBA" id="ARBA00023157"/>
    </source>
</evidence>
<dbReference type="InterPro" id="IPR013766">
    <property type="entry name" value="Thioredoxin_domain"/>
</dbReference>
<evidence type="ECO:0000256" key="3">
    <source>
        <dbReference type="ARBA" id="ARBA00022982"/>
    </source>
</evidence>
<dbReference type="RefSeq" id="WP_123184600.1">
    <property type="nucleotide sequence ID" value="NZ_CANPEU010000001.1"/>
</dbReference>
<evidence type="ECO:0000256" key="2">
    <source>
        <dbReference type="ARBA" id="ARBA00022448"/>
    </source>
</evidence>
<feature type="site" description="Deprotonates C-terminal active site Cys" evidence="8">
    <location>
        <position position="24"/>
    </location>
</feature>
<dbReference type="GeneID" id="93355908"/>
<dbReference type="NCBIfam" id="TIGR01068">
    <property type="entry name" value="thioredoxin"/>
    <property type="match status" value="1"/>
</dbReference>
<keyword evidence="4 9" id="KW-1015">Disulfide bond</keyword>
<accession>A0A3N0AEI5</accession>
<dbReference type="Pfam" id="PF00085">
    <property type="entry name" value="Thioredoxin"/>
    <property type="match status" value="1"/>
</dbReference>
<dbReference type="PANTHER" id="PTHR45663">
    <property type="entry name" value="GEO12009P1"/>
    <property type="match status" value="1"/>
</dbReference>
<dbReference type="EMBL" id="SSTM01000001">
    <property type="protein sequence ID" value="TJW12221.1"/>
    <property type="molecule type" value="Genomic_DNA"/>
</dbReference>
<dbReference type="OrthoDB" id="9790390at2"/>
<organism evidence="11 14">
    <name type="scientific">Parvibacter caecicola</name>
    <dbReference type="NCBI Taxonomy" id="747645"/>
    <lineage>
        <taxon>Bacteria</taxon>
        <taxon>Bacillati</taxon>
        <taxon>Actinomycetota</taxon>
        <taxon>Coriobacteriia</taxon>
        <taxon>Coriobacteriales</taxon>
        <taxon>Coriobacteriaceae</taxon>
        <taxon>Parvibacter</taxon>
    </lineage>
</organism>
<evidence type="ECO:0000313" key="13">
    <source>
        <dbReference type="Proteomes" id="UP000309454"/>
    </source>
</evidence>
<evidence type="ECO:0000256" key="8">
    <source>
        <dbReference type="PIRSR" id="PIRSR000077-1"/>
    </source>
</evidence>
<evidence type="ECO:0000256" key="1">
    <source>
        <dbReference type="ARBA" id="ARBA00008987"/>
    </source>
</evidence>
<sequence length="102" mass="11007">MSQVIAGQEFQDKVLKAQGKVLVDFFATWCGPCRMLAPVIDEVAAEKAGEVAVYKVDIDASPEIAAHYDVTSVPTLILFKDGEVLKQTVGAQPKQNLLAFIA</sequence>
<comment type="caution">
    <text evidence="11">The sequence shown here is derived from an EMBL/GenBank/DDBJ whole genome shotgun (WGS) entry which is preliminary data.</text>
</comment>
<dbReference type="PROSITE" id="PS51352">
    <property type="entry name" value="THIOREDOXIN_2"/>
    <property type="match status" value="1"/>
</dbReference>
<proteinExistence type="inferred from homology"/>
<evidence type="ECO:0000313" key="12">
    <source>
        <dbReference type="EMBL" id="TJW12221.1"/>
    </source>
</evidence>
<evidence type="ECO:0000256" key="5">
    <source>
        <dbReference type="ARBA" id="ARBA00023284"/>
    </source>
</evidence>
<dbReference type="PRINTS" id="PR00421">
    <property type="entry name" value="THIOREDOXIN"/>
</dbReference>
<evidence type="ECO:0000256" key="6">
    <source>
        <dbReference type="NCBIfam" id="TIGR01068"/>
    </source>
</evidence>
<feature type="site" description="Contributes to redox potential value" evidence="8">
    <location>
        <position position="32"/>
    </location>
</feature>
<reference evidence="11 14" key="2">
    <citation type="submission" date="2020-08" db="EMBL/GenBank/DDBJ databases">
        <title>Sequencing the genomes of 1000 actinobacteria strains.</title>
        <authorList>
            <person name="Klenk H.-P."/>
        </authorList>
    </citation>
    <scope>NUCLEOTIDE SEQUENCE [LARGE SCALE GENOMIC DNA]</scope>
    <source>
        <strain evidence="11 14">DSM 22242</strain>
    </source>
</reference>
<dbReference type="GO" id="GO:0015035">
    <property type="term" value="F:protein-disulfide reductase activity"/>
    <property type="evidence" value="ECO:0007669"/>
    <property type="project" value="UniProtKB-UniRule"/>
</dbReference>
<evidence type="ECO:0000313" key="11">
    <source>
        <dbReference type="EMBL" id="MBB3170564.1"/>
    </source>
</evidence>
<evidence type="ECO:0000256" key="9">
    <source>
        <dbReference type="PIRSR" id="PIRSR000077-4"/>
    </source>
</evidence>